<dbReference type="SUPFAM" id="SSF53850">
    <property type="entry name" value="Periplasmic binding protein-like II"/>
    <property type="match status" value="1"/>
</dbReference>
<dbReference type="Pfam" id="PF03466">
    <property type="entry name" value="LysR_substrate"/>
    <property type="match status" value="1"/>
</dbReference>
<evidence type="ECO:0000259" key="5">
    <source>
        <dbReference type="PROSITE" id="PS50931"/>
    </source>
</evidence>
<sequence length="296" mass="33594">MDWDKLRVFHAVAAAGSFTHAGEALHLSQSAVSRQIAALEYDLKTPLFHRHARGLLLTEQGEILFRTVQEVLVKLESARVRLSDAREKPHGLLRVTANTGFGAVWLTPRLAEFRDLYPDIELDVILTDDELDLSMREADVALRLWEPKQSDLIRRRLFTLHYSPYASRSYIQQFGAPRRVEDLDAHRLVAFNVIGAGYLRNLNLLLTVGRDARSPRTPVFSINNLFALMRAVESGAGVAVLPDYVVGENSLLTRLDLDMKMPVFDCWLTYPEEMKTVARVQALRDFLVANASTWRH</sequence>
<keyword evidence="3" id="KW-0238">DNA-binding</keyword>
<evidence type="ECO:0000256" key="1">
    <source>
        <dbReference type="ARBA" id="ARBA00009437"/>
    </source>
</evidence>
<dbReference type="PANTHER" id="PTHR30537">
    <property type="entry name" value="HTH-TYPE TRANSCRIPTIONAL REGULATOR"/>
    <property type="match status" value="1"/>
</dbReference>
<dbReference type="CDD" id="cd08422">
    <property type="entry name" value="PBP2_CrgA_like"/>
    <property type="match status" value="1"/>
</dbReference>
<dbReference type="InterPro" id="IPR036388">
    <property type="entry name" value="WH-like_DNA-bd_sf"/>
</dbReference>
<dbReference type="InterPro" id="IPR005119">
    <property type="entry name" value="LysR_subst-bd"/>
</dbReference>
<dbReference type="RefSeq" id="WP_243065361.1">
    <property type="nucleotide sequence ID" value="NZ_JAIVFK010000008.1"/>
</dbReference>
<name>A0ABS9Z2H1_9HYPH</name>
<dbReference type="Gene3D" id="1.10.10.10">
    <property type="entry name" value="Winged helix-like DNA-binding domain superfamily/Winged helix DNA-binding domain"/>
    <property type="match status" value="1"/>
</dbReference>
<keyword evidence="2" id="KW-0805">Transcription regulation</keyword>
<gene>
    <name evidence="6" type="ORF">K2U94_00605</name>
</gene>
<evidence type="ECO:0000313" key="7">
    <source>
        <dbReference type="Proteomes" id="UP001139104"/>
    </source>
</evidence>
<dbReference type="SUPFAM" id="SSF46785">
    <property type="entry name" value="Winged helix' DNA-binding domain"/>
    <property type="match status" value="1"/>
</dbReference>
<protein>
    <submittedName>
        <fullName evidence="6">LysR family transcriptional regulator</fullName>
    </submittedName>
</protein>
<dbReference type="Pfam" id="PF00126">
    <property type="entry name" value="HTH_1"/>
    <property type="match status" value="1"/>
</dbReference>
<dbReference type="Proteomes" id="UP001139104">
    <property type="component" value="Unassembled WGS sequence"/>
</dbReference>
<dbReference type="InterPro" id="IPR000847">
    <property type="entry name" value="LysR_HTH_N"/>
</dbReference>
<dbReference type="InterPro" id="IPR058163">
    <property type="entry name" value="LysR-type_TF_proteobact-type"/>
</dbReference>
<dbReference type="PANTHER" id="PTHR30537:SF20">
    <property type="entry name" value="TRANSCRIPTIONAL REGULATORY PROTEIN"/>
    <property type="match status" value="1"/>
</dbReference>
<evidence type="ECO:0000256" key="4">
    <source>
        <dbReference type="ARBA" id="ARBA00023163"/>
    </source>
</evidence>
<dbReference type="EMBL" id="JAIVFP010000001">
    <property type="protein sequence ID" value="MCI4681286.1"/>
    <property type="molecule type" value="Genomic_DNA"/>
</dbReference>
<dbReference type="PRINTS" id="PR00039">
    <property type="entry name" value="HTHLYSR"/>
</dbReference>
<comment type="similarity">
    <text evidence="1">Belongs to the LysR transcriptional regulatory family.</text>
</comment>
<dbReference type="Gene3D" id="3.40.190.290">
    <property type="match status" value="1"/>
</dbReference>
<accession>A0ABS9Z2H1</accession>
<keyword evidence="4" id="KW-0804">Transcription</keyword>
<reference evidence="6" key="1">
    <citation type="journal article" date="2022" name="ISME J.">
        <title>Identification of active gaseous-alkane degraders at natural gas seeps.</title>
        <authorList>
            <person name="Farhan Ul Haque M."/>
            <person name="Hernandez M."/>
            <person name="Crombie A.T."/>
            <person name="Murrell J.C."/>
        </authorList>
    </citation>
    <scope>NUCLEOTIDE SEQUENCE</scope>
    <source>
        <strain evidence="6">PC2</strain>
    </source>
</reference>
<keyword evidence="7" id="KW-1185">Reference proteome</keyword>
<evidence type="ECO:0000313" key="6">
    <source>
        <dbReference type="EMBL" id="MCI4681286.1"/>
    </source>
</evidence>
<comment type="caution">
    <text evidence="6">The sequence shown here is derived from an EMBL/GenBank/DDBJ whole genome shotgun (WGS) entry which is preliminary data.</text>
</comment>
<dbReference type="PROSITE" id="PS50931">
    <property type="entry name" value="HTH_LYSR"/>
    <property type="match status" value="1"/>
</dbReference>
<organism evidence="6 7">
    <name type="scientific">Candidatus Rhodoblastus alkanivorans</name>
    <dbReference type="NCBI Taxonomy" id="2954117"/>
    <lineage>
        <taxon>Bacteria</taxon>
        <taxon>Pseudomonadati</taxon>
        <taxon>Pseudomonadota</taxon>
        <taxon>Alphaproteobacteria</taxon>
        <taxon>Hyphomicrobiales</taxon>
        <taxon>Rhodoblastaceae</taxon>
        <taxon>Rhodoblastus</taxon>
    </lineage>
</organism>
<proteinExistence type="inferred from homology"/>
<evidence type="ECO:0000256" key="2">
    <source>
        <dbReference type="ARBA" id="ARBA00023015"/>
    </source>
</evidence>
<dbReference type="InterPro" id="IPR036390">
    <property type="entry name" value="WH_DNA-bd_sf"/>
</dbReference>
<evidence type="ECO:0000256" key="3">
    <source>
        <dbReference type="ARBA" id="ARBA00023125"/>
    </source>
</evidence>
<feature type="domain" description="HTH lysR-type" evidence="5">
    <location>
        <begin position="1"/>
        <end position="58"/>
    </location>
</feature>